<evidence type="ECO:0000313" key="6">
    <source>
        <dbReference type="EMBL" id="WOK97005.1"/>
    </source>
</evidence>
<protein>
    <submittedName>
        <fullName evidence="6">Transcription factor bHLH041</fullName>
    </submittedName>
</protein>
<dbReference type="Gene3D" id="4.10.280.10">
    <property type="entry name" value="Helix-loop-helix DNA-binding domain"/>
    <property type="match status" value="1"/>
</dbReference>
<evidence type="ECO:0000256" key="4">
    <source>
        <dbReference type="SAM" id="MobiDB-lite"/>
    </source>
</evidence>
<dbReference type="AlphaFoldDB" id="A0AAQ3Q3G4"/>
<dbReference type="Pfam" id="PF00010">
    <property type="entry name" value="HLH"/>
    <property type="match status" value="1"/>
</dbReference>
<dbReference type="Pfam" id="PF23132">
    <property type="entry name" value="DUF7049"/>
    <property type="match status" value="1"/>
</dbReference>
<dbReference type="InterPro" id="IPR045239">
    <property type="entry name" value="bHLH95_bHLH"/>
</dbReference>
<dbReference type="EMBL" id="CP136891">
    <property type="protein sequence ID" value="WOK97005.1"/>
    <property type="molecule type" value="Genomic_DNA"/>
</dbReference>
<sequence>MATPRSLSLTLSPSWTPSSSSAPTLEAASSAAPPAPSDAPTSACGLLSTIHLPSTHYSSLSPYSHSSPVPSLLPPPPQLTSSLISSSYFTSKDGWYNEEDDGGRPTSSAPSPSRRMFDSYRSSICPIQCKYASQIPGCAFKNSLPYIELKDSQLIKLASLQVQRQFYQTAVFLGCTSGEIEFGITASSNANMHMNAQRVFAEEFIQQSALLGDQEFVVHPPLDQNRPSSSSSSLRSLSVSSPEYSSVLLPPMAPETSAAAFGLPHAKQAYARHRSATPPFPSSARDDAAMTRAMLAVISSTSQAADRAQRSAVEAGAGRLVGAFRPYNRAFAPRSEAAAPILRGQKMIKMVINHLRVINLMRSESRTARPEVRPTSNQLHHMISERKRREKLNESFDALRMLLPPATVLGRKRRQHRTYGVGRAVNWFSEKKDKASVLAHTRNYLTTLKSQVSELEERNRLLEEQLHQHQDHDRISKQEDDDSKDRIQIQITRPSQSSSTSDEVQAIHLTITMRAAEQCNMIHLILTVLERLKKLQEDITSLLSVEATTRSPQSNSVCMKARFKLQVKGGFCDEESLKKAVREAVDAAVAASTVQHRRRPQNE</sequence>
<dbReference type="PROSITE" id="PS50888">
    <property type="entry name" value="BHLH"/>
    <property type="match status" value="1"/>
</dbReference>
<dbReference type="InterPro" id="IPR055478">
    <property type="entry name" value="DUF7050"/>
</dbReference>
<organism evidence="6 7">
    <name type="scientific">Canna indica</name>
    <name type="common">Indian-shot</name>
    <dbReference type="NCBI Taxonomy" id="4628"/>
    <lineage>
        <taxon>Eukaryota</taxon>
        <taxon>Viridiplantae</taxon>
        <taxon>Streptophyta</taxon>
        <taxon>Embryophyta</taxon>
        <taxon>Tracheophyta</taxon>
        <taxon>Spermatophyta</taxon>
        <taxon>Magnoliopsida</taxon>
        <taxon>Liliopsida</taxon>
        <taxon>Zingiberales</taxon>
        <taxon>Cannaceae</taxon>
        <taxon>Canna</taxon>
    </lineage>
</organism>
<reference evidence="6 7" key="1">
    <citation type="submission" date="2023-10" db="EMBL/GenBank/DDBJ databases">
        <title>Chromosome-scale genome assembly provides insights into flower coloration mechanisms of Canna indica.</title>
        <authorList>
            <person name="Li C."/>
        </authorList>
    </citation>
    <scope>NUCLEOTIDE SEQUENCE [LARGE SCALE GENOMIC DNA]</scope>
    <source>
        <tissue evidence="6">Flower</tissue>
    </source>
</reference>
<dbReference type="PANTHER" id="PTHR46665">
    <property type="entry name" value="TRANSCRIPTION FACTOR BHLH041-RELATED-RELATED"/>
    <property type="match status" value="1"/>
</dbReference>
<evidence type="ECO:0000256" key="1">
    <source>
        <dbReference type="ARBA" id="ARBA00005510"/>
    </source>
</evidence>
<dbReference type="Pfam" id="PF23133">
    <property type="entry name" value="DUF7050"/>
    <property type="match status" value="1"/>
</dbReference>
<dbReference type="GO" id="GO:0046983">
    <property type="term" value="F:protein dimerization activity"/>
    <property type="evidence" value="ECO:0007669"/>
    <property type="project" value="InterPro"/>
</dbReference>
<dbReference type="SMART" id="SM00353">
    <property type="entry name" value="HLH"/>
    <property type="match status" value="1"/>
</dbReference>
<dbReference type="CDD" id="cd11393">
    <property type="entry name" value="bHLH_AtbHLH_like"/>
    <property type="match status" value="1"/>
</dbReference>
<name>A0AAQ3Q3G4_9LILI</name>
<dbReference type="InterPro" id="IPR011598">
    <property type="entry name" value="bHLH_dom"/>
</dbReference>
<evidence type="ECO:0000256" key="2">
    <source>
        <dbReference type="ARBA" id="ARBA00023015"/>
    </source>
</evidence>
<feature type="region of interest" description="Disordered" evidence="4">
    <location>
        <begin position="95"/>
        <end position="115"/>
    </location>
</feature>
<dbReference type="InterPro" id="IPR036638">
    <property type="entry name" value="HLH_DNA-bd_sf"/>
</dbReference>
<dbReference type="PANTHER" id="PTHR46665:SF1">
    <property type="entry name" value="SPERMATOGENESIS- AND OOGENESIS-SPECIFIC BASIC HELIX-LOOP-HELIX-CONTAINING PROTEIN 1"/>
    <property type="match status" value="1"/>
</dbReference>
<keyword evidence="7" id="KW-1185">Reference proteome</keyword>
<feature type="region of interest" description="Disordered" evidence="4">
    <location>
        <begin position="466"/>
        <end position="485"/>
    </location>
</feature>
<keyword evidence="2" id="KW-0805">Transcription regulation</keyword>
<dbReference type="InterPro" id="IPR044658">
    <property type="entry name" value="bHLH92/bHLH041-like"/>
</dbReference>
<dbReference type="SUPFAM" id="SSF47459">
    <property type="entry name" value="HLH, helix-loop-helix DNA-binding domain"/>
    <property type="match status" value="1"/>
</dbReference>
<gene>
    <name evidence="6" type="ORF">Cni_G05713</name>
</gene>
<keyword evidence="3" id="KW-0804">Transcription</keyword>
<dbReference type="Proteomes" id="UP001327560">
    <property type="component" value="Chromosome 2"/>
</dbReference>
<evidence type="ECO:0000256" key="3">
    <source>
        <dbReference type="ARBA" id="ARBA00023163"/>
    </source>
</evidence>
<feature type="domain" description="BHLH" evidence="5">
    <location>
        <begin position="376"/>
        <end position="448"/>
    </location>
</feature>
<dbReference type="InterPro" id="IPR055477">
    <property type="entry name" value="DUF7049"/>
</dbReference>
<evidence type="ECO:0000313" key="7">
    <source>
        <dbReference type="Proteomes" id="UP001327560"/>
    </source>
</evidence>
<accession>A0AAQ3Q3G4</accession>
<feature type="compositionally biased region" description="Low complexity" evidence="4">
    <location>
        <begin position="104"/>
        <end position="114"/>
    </location>
</feature>
<proteinExistence type="inferred from homology"/>
<comment type="similarity">
    <text evidence="1">Belongs to the bHLH protein family.</text>
</comment>
<evidence type="ECO:0000259" key="5">
    <source>
        <dbReference type="PROSITE" id="PS50888"/>
    </source>
</evidence>
<feature type="region of interest" description="Disordered" evidence="4">
    <location>
        <begin position="1"/>
        <end position="41"/>
    </location>
</feature>